<dbReference type="RefSeq" id="WP_184454240.1">
    <property type="nucleotide sequence ID" value="NZ_JACHMK010000001.1"/>
</dbReference>
<protein>
    <submittedName>
        <fullName evidence="2">Uncharacterized protein</fullName>
    </submittedName>
</protein>
<dbReference type="Proteomes" id="UP000617426">
    <property type="component" value="Unassembled WGS sequence"/>
</dbReference>
<evidence type="ECO:0000313" key="3">
    <source>
        <dbReference type="Proteomes" id="UP000617426"/>
    </source>
</evidence>
<name>A0A923IY62_9ACTO</name>
<comment type="caution">
    <text evidence="2">The sequence shown here is derived from an EMBL/GenBank/DDBJ whole genome shotgun (WGS) entry which is preliminary data.</text>
</comment>
<keyword evidence="1" id="KW-1133">Transmembrane helix</keyword>
<feature type="transmembrane region" description="Helical" evidence="1">
    <location>
        <begin position="12"/>
        <end position="31"/>
    </location>
</feature>
<keyword evidence="3" id="KW-1185">Reference proteome</keyword>
<feature type="transmembrane region" description="Helical" evidence="1">
    <location>
        <begin position="37"/>
        <end position="56"/>
    </location>
</feature>
<gene>
    <name evidence="2" type="ORF">HD592_002272</name>
</gene>
<dbReference type="EMBL" id="JACHMK010000001">
    <property type="protein sequence ID" value="MBB6335707.1"/>
    <property type="molecule type" value="Genomic_DNA"/>
</dbReference>
<keyword evidence="1" id="KW-0472">Membrane</keyword>
<reference evidence="2" key="1">
    <citation type="submission" date="2020-08" db="EMBL/GenBank/DDBJ databases">
        <title>Sequencing the genomes of 1000 actinobacteria strains.</title>
        <authorList>
            <person name="Klenk H.-P."/>
        </authorList>
    </citation>
    <scope>NUCLEOTIDE SEQUENCE</scope>
    <source>
        <strain evidence="2">DSM 10695</strain>
    </source>
</reference>
<dbReference type="GeneID" id="85978488"/>
<accession>A0A923IY62</accession>
<keyword evidence="1" id="KW-0812">Transmembrane</keyword>
<proteinExistence type="predicted"/>
<evidence type="ECO:0000313" key="2">
    <source>
        <dbReference type="EMBL" id="MBB6335707.1"/>
    </source>
</evidence>
<sequence>MRTVLRPLDWMLIAVAVVGVIANFIAVYLSYQGSDWLPVFNAVGSAGLLGCALLMFRAVALRASRGREDGSADPKER</sequence>
<dbReference type="AlphaFoldDB" id="A0A923IY62"/>
<organism evidence="2 3">
    <name type="scientific">Schaalia hyovaginalis</name>
    <dbReference type="NCBI Taxonomy" id="29316"/>
    <lineage>
        <taxon>Bacteria</taxon>
        <taxon>Bacillati</taxon>
        <taxon>Actinomycetota</taxon>
        <taxon>Actinomycetes</taxon>
        <taxon>Actinomycetales</taxon>
        <taxon>Actinomycetaceae</taxon>
        <taxon>Schaalia</taxon>
    </lineage>
</organism>
<evidence type="ECO:0000256" key="1">
    <source>
        <dbReference type="SAM" id="Phobius"/>
    </source>
</evidence>